<sequence>MATRDPSHPSNRTVSEDEQRQRTEAGPTSHAHGTPFDLLAVPTFQVTGTTSLFHVPRSHSPPSGDLKRCGSQPGNDFLAYSRGMFGN</sequence>
<feature type="region of interest" description="Disordered" evidence="1">
    <location>
        <begin position="1"/>
        <end position="35"/>
    </location>
</feature>
<evidence type="ECO:0000313" key="2">
    <source>
        <dbReference type="EMBL" id="PKI47613.1"/>
    </source>
</evidence>
<name>A0A2I0IV23_PUNGR</name>
<comment type="caution">
    <text evidence="2">The sequence shown here is derived from an EMBL/GenBank/DDBJ whole genome shotgun (WGS) entry which is preliminary data.</text>
</comment>
<evidence type="ECO:0000256" key="1">
    <source>
        <dbReference type="SAM" id="MobiDB-lite"/>
    </source>
</evidence>
<evidence type="ECO:0000313" key="3">
    <source>
        <dbReference type="Proteomes" id="UP000233551"/>
    </source>
</evidence>
<dbReference type="EMBL" id="PGOL01002478">
    <property type="protein sequence ID" value="PKI47613.1"/>
    <property type="molecule type" value="Genomic_DNA"/>
</dbReference>
<keyword evidence="3" id="KW-1185">Reference proteome</keyword>
<feature type="compositionally biased region" description="Basic and acidic residues" evidence="1">
    <location>
        <begin position="14"/>
        <end position="23"/>
    </location>
</feature>
<organism evidence="2 3">
    <name type="scientific">Punica granatum</name>
    <name type="common">Pomegranate</name>
    <dbReference type="NCBI Taxonomy" id="22663"/>
    <lineage>
        <taxon>Eukaryota</taxon>
        <taxon>Viridiplantae</taxon>
        <taxon>Streptophyta</taxon>
        <taxon>Embryophyta</taxon>
        <taxon>Tracheophyta</taxon>
        <taxon>Spermatophyta</taxon>
        <taxon>Magnoliopsida</taxon>
        <taxon>eudicotyledons</taxon>
        <taxon>Gunneridae</taxon>
        <taxon>Pentapetalae</taxon>
        <taxon>rosids</taxon>
        <taxon>malvids</taxon>
        <taxon>Myrtales</taxon>
        <taxon>Lythraceae</taxon>
        <taxon>Punica</taxon>
    </lineage>
</organism>
<dbReference type="Proteomes" id="UP000233551">
    <property type="component" value="Unassembled WGS sequence"/>
</dbReference>
<accession>A0A2I0IV23</accession>
<gene>
    <name evidence="2" type="ORF">CRG98_032002</name>
</gene>
<proteinExistence type="predicted"/>
<feature type="region of interest" description="Disordered" evidence="1">
    <location>
        <begin position="54"/>
        <end position="74"/>
    </location>
</feature>
<protein>
    <submittedName>
        <fullName evidence="2">Uncharacterized protein</fullName>
    </submittedName>
</protein>
<reference evidence="2 3" key="1">
    <citation type="submission" date="2017-11" db="EMBL/GenBank/DDBJ databases">
        <title>De-novo sequencing of pomegranate (Punica granatum L.) genome.</title>
        <authorList>
            <person name="Akparov Z."/>
            <person name="Amiraslanov A."/>
            <person name="Hajiyeva S."/>
            <person name="Abbasov M."/>
            <person name="Kaur K."/>
            <person name="Hamwieh A."/>
            <person name="Solovyev V."/>
            <person name="Salamov A."/>
            <person name="Braich B."/>
            <person name="Kosarev P."/>
            <person name="Mahmoud A."/>
            <person name="Hajiyev E."/>
            <person name="Babayeva S."/>
            <person name="Izzatullayeva V."/>
            <person name="Mammadov A."/>
            <person name="Mammadov A."/>
            <person name="Sharifova S."/>
            <person name="Ojaghi J."/>
            <person name="Eynullazada K."/>
            <person name="Bayramov B."/>
            <person name="Abdulazimova A."/>
            <person name="Shahmuradov I."/>
        </authorList>
    </citation>
    <scope>NUCLEOTIDE SEQUENCE [LARGE SCALE GENOMIC DNA]</scope>
    <source>
        <strain evidence="3">cv. AG2017</strain>
        <tissue evidence="2">Leaf</tissue>
    </source>
</reference>
<dbReference type="AlphaFoldDB" id="A0A2I0IV23"/>